<dbReference type="GeneID" id="13440567"/>
<accession>F0V7K8</accession>
<dbReference type="OrthoDB" id="329214at2759"/>
<organism evidence="2 4">
    <name type="scientific">Neospora caninum (strain Liverpool)</name>
    <dbReference type="NCBI Taxonomy" id="572307"/>
    <lineage>
        <taxon>Eukaryota</taxon>
        <taxon>Sar</taxon>
        <taxon>Alveolata</taxon>
        <taxon>Apicomplexa</taxon>
        <taxon>Conoidasida</taxon>
        <taxon>Coccidia</taxon>
        <taxon>Eucoccidiorida</taxon>
        <taxon>Eimeriorina</taxon>
        <taxon>Sarcocystidae</taxon>
        <taxon>Neospora</taxon>
    </lineage>
</organism>
<protein>
    <submittedName>
        <fullName evidence="2">Uncharacterized protein</fullName>
    </submittedName>
</protein>
<dbReference type="InParanoid" id="F0V7K8"/>
<feature type="region of interest" description="Disordered" evidence="1">
    <location>
        <begin position="142"/>
        <end position="182"/>
    </location>
</feature>
<name>F0V7K8_NEOCL</name>
<reference evidence="2" key="2">
    <citation type="submission" date="2011-03" db="EMBL/GenBank/DDBJ databases">
        <title>Comparative genomics and transcriptomics of Neospora caninum and Toxoplasma gondii.</title>
        <authorList>
            <person name="Reid A.J."/>
            <person name="Sohal A."/>
            <person name="Harris D."/>
            <person name="Quail M."/>
            <person name="Sanders M."/>
            <person name="Berriman M."/>
            <person name="Wastling J.M."/>
            <person name="Pain A."/>
        </authorList>
    </citation>
    <scope>NUCLEOTIDE SEQUENCE</scope>
    <source>
        <strain evidence="2">Liverpool</strain>
    </source>
</reference>
<dbReference type="OMA" id="HCGESRT"/>
<feature type="compositionally biased region" description="Basic and acidic residues" evidence="1">
    <location>
        <begin position="86"/>
        <end position="95"/>
    </location>
</feature>
<dbReference type="VEuPathDB" id="ToxoDB:NCLIV_001870"/>
<dbReference type="Proteomes" id="UP000007494">
    <property type="component" value="Chromosome Ia"/>
</dbReference>
<sequence>MLRVACAYEDDGFLWEANGHCGENRVPTRGGLAVPGHVGFGRGGGSCVQESADAQRTPSECGSACRPLPVRRETPRRVNDPFVLPSDDRTAHEGPEAAAVEDFPSSPIEASTAASSRRESCRQFLPSAGVSLEFPHFDALLASATPQPPGSTRGAGHTGQGARRDAVEAENPQAERRLFLEPPTASESAYGFGAVSGIPRPSLMKLESVLHEGTDASKPPLARPTHDLEGRHHEVTYAVSCREPTLRSLGAGAPDMAPLCVRPKQGALTSEPQPEGWRPRSRLVAARCGVEGLQGMRCELELEHCTASLRNRRKQESEKGGIAPSEEATVGWPDLADGAEPRRASLPCRLVPVNGKAAADNRPRRRRCDSPLILCGVKEAHDYKLHGASPSARTSSARPSGLFPIRRPPVRGVPDTPAGASRRGTAPASLSCVEGGRLRVQRCSRCTSEVDWAGRTEDRRASRSETLCRACWRSREMALWQQLTDWRACINGIHFLSLQKHYKYQLPNQEDSAAFSIHNKIEKRIFFVVTHTSEPAAAYLPGGWHMSLYLPNPTIQRDVLDVTDPKSTDAFTAIRADLPCGQSLLSYVSRPVITVNELVHCGESRTTIQKVLGYISTARSPSTALRIYDAKRHKILDIVRRTKGSKNRRLPQEWVAYRQNKSIAVKITLFLDEYKSIAGRDATIHFDDSTNSAMKMLAIVCLSYIQLLSFGRCAGAEI</sequence>
<evidence type="ECO:0000313" key="3">
    <source>
        <dbReference type="EMBL" id="CEL64284.1"/>
    </source>
</evidence>
<feature type="compositionally biased region" description="Basic and acidic residues" evidence="1">
    <location>
        <begin position="162"/>
        <end position="179"/>
    </location>
</feature>
<dbReference type="RefSeq" id="XP_003879734.1">
    <property type="nucleotide sequence ID" value="XM_003879685.1"/>
</dbReference>
<reference evidence="3" key="4">
    <citation type="journal article" date="2015" name="PLoS ONE">
        <title>Comprehensive Evaluation of Toxoplasma gondii VEG and Neospora caninum LIV Genomes with Tachyzoite Stage Transcriptome and Proteome Defines Novel Transcript Features.</title>
        <authorList>
            <person name="Ramaprasad A."/>
            <person name="Mourier T."/>
            <person name="Naeem R."/>
            <person name="Malas T.B."/>
            <person name="Moussa E."/>
            <person name="Panigrahi A."/>
            <person name="Vermont S.J."/>
            <person name="Otto T.D."/>
            <person name="Wastling J."/>
            <person name="Pain A."/>
        </authorList>
    </citation>
    <scope>NUCLEOTIDE SEQUENCE</scope>
    <source>
        <strain evidence="3">Liverpool</strain>
    </source>
</reference>
<dbReference type="EMBL" id="LN714474">
    <property type="protein sequence ID" value="CEL64284.1"/>
    <property type="molecule type" value="Genomic_DNA"/>
</dbReference>
<reference evidence="2" key="1">
    <citation type="submission" date="2011-02" db="EMBL/GenBank/DDBJ databases">
        <authorList>
            <person name="Aslett M."/>
        </authorList>
    </citation>
    <scope>NUCLEOTIDE SEQUENCE</scope>
    <source>
        <strain evidence="2">Liverpool</strain>
    </source>
</reference>
<dbReference type="EMBL" id="FR823380">
    <property type="protein sequence ID" value="CBZ49699.1"/>
    <property type="molecule type" value="Genomic_DNA"/>
</dbReference>
<gene>
    <name evidence="3" type="ORF">BN1204_001870</name>
    <name evidence="2" type="ORF">NCLIV_001870</name>
</gene>
<keyword evidence="4" id="KW-1185">Reference proteome</keyword>
<feature type="compositionally biased region" description="Low complexity" evidence="1">
    <location>
        <begin position="388"/>
        <end position="400"/>
    </location>
</feature>
<feature type="region of interest" description="Disordered" evidence="1">
    <location>
        <begin position="78"/>
        <end position="115"/>
    </location>
</feature>
<evidence type="ECO:0000313" key="4">
    <source>
        <dbReference type="Proteomes" id="UP000007494"/>
    </source>
</evidence>
<feature type="region of interest" description="Disordered" evidence="1">
    <location>
        <begin position="386"/>
        <end position="427"/>
    </location>
</feature>
<dbReference type="eggNOG" id="ENOG502QZW1">
    <property type="taxonomic scope" value="Eukaryota"/>
</dbReference>
<evidence type="ECO:0000313" key="2">
    <source>
        <dbReference type="EMBL" id="CBZ49699.1"/>
    </source>
</evidence>
<feature type="region of interest" description="Disordered" evidence="1">
    <location>
        <begin position="311"/>
        <end position="338"/>
    </location>
</feature>
<proteinExistence type="predicted"/>
<evidence type="ECO:0000256" key="1">
    <source>
        <dbReference type="SAM" id="MobiDB-lite"/>
    </source>
</evidence>
<dbReference type="AlphaFoldDB" id="F0V7K8"/>
<reference evidence="4" key="3">
    <citation type="journal article" date="2012" name="PLoS Pathog.">
        <title>Comparative genomics of the apicomplexan parasites Toxoplasma gondii and Neospora caninum: Coccidia differing in host range and transmission strategy.</title>
        <authorList>
            <person name="Reid A.J."/>
            <person name="Vermont S.J."/>
            <person name="Cotton J.A."/>
            <person name="Harris D."/>
            <person name="Hill-Cawthorne G.A."/>
            <person name="Konen-Waisman S."/>
            <person name="Latham S.M."/>
            <person name="Mourier T."/>
            <person name="Norton R."/>
            <person name="Quail M.A."/>
            <person name="Sanders M."/>
            <person name="Shanmugam D."/>
            <person name="Sohal A."/>
            <person name="Wasmuth J.D."/>
            <person name="Brunk B."/>
            <person name="Grigg M.E."/>
            <person name="Howard J.C."/>
            <person name="Parkinson J."/>
            <person name="Roos D.S."/>
            <person name="Trees A.J."/>
            <person name="Berriman M."/>
            <person name="Pain A."/>
            <person name="Wastling J.M."/>
        </authorList>
    </citation>
    <scope>NUCLEOTIDE SEQUENCE [LARGE SCALE GENOMIC DNA]</scope>
    <source>
        <strain evidence="4">Liverpool</strain>
    </source>
</reference>